<evidence type="ECO:0000259" key="1">
    <source>
        <dbReference type="Pfam" id="PF01261"/>
    </source>
</evidence>
<dbReference type="AlphaFoldDB" id="F4KWN1"/>
<accession>F4KWN1</accession>
<evidence type="ECO:0000313" key="3">
    <source>
        <dbReference type="Proteomes" id="UP000008461"/>
    </source>
</evidence>
<dbReference type="Proteomes" id="UP000008461">
    <property type="component" value="Chromosome"/>
</dbReference>
<dbReference type="PANTHER" id="PTHR12110:SF41">
    <property type="entry name" value="INOSOSE DEHYDRATASE"/>
    <property type="match status" value="1"/>
</dbReference>
<dbReference type="InterPro" id="IPR050312">
    <property type="entry name" value="IolE/XylAMocC-like"/>
</dbReference>
<protein>
    <submittedName>
        <fullName evidence="2">Xylose isomerase domain-containing protein TIM barrel</fullName>
    </submittedName>
</protein>
<name>F4KWN1_HALH1</name>
<dbReference type="InterPro" id="IPR036237">
    <property type="entry name" value="Xyl_isomerase-like_sf"/>
</dbReference>
<dbReference type="eggNOG" id="COG1082">
    <property type="taxonomic scope" value="Bacteria"/>
</dbReference>
<dbReference type="HOGENOM" id="CLU_050006_6_3_10"/>
<dbReference type="PANTHER" id="PTHR12110">
    <property type="entry name" value="HYDROXYPYRUVATE ISOMERASE"/>
    <property type="match status" value="1"/>
</dbReference>
<dbReference type="Pfam" id="PF01261">
    <property type="entry name" value="AP_endonuc_2"/>
    <property type="match status" value="1"/>
</dbReference>
<evidence type="ECO:0000313" key="2">
    <source>
        <dbReference type="EMBL" id="AEE51371.1"/>
    </source>
</evidence>
<organism evidence="2 3">
    <name type="scientific">Haliscomenobacter hydrossis (strain ATCC 27775 / DSM 1100 / LMG 10767 / O)</name>
    <dbReference type="NCBI Taxonomy" id="760192"/>
    <lineage>
        <taxon>Bacteria</taxon>
        <taxon>Pseudomonadati</taxon>
        <taxon>Bacteroidota</taxon>
        <taxon>Saprospiria</taxon>
        <taxon>Saprospirales</taxon>
        <taxon>Haliscomenobacteraceae</taxon>
        <taxon>Haliscomenobacter</taxon>
    </lineage>
</organism>
<sequence>MKKFTRRAFLHTTPALLGLALGDFSFSAKKYQPKLAFSTLGCPKWSFETIVKCAVDNGYQGIEIRGIQGQLDLPLCPEFSTPARLAASKQLVESNQLRIVDLGASAQMHHADPSKRKKQLDDARRFIDLAQQLNCPNVRVFPDDLPKDQDEKMTLDLIAQGLLELGNHAKGSGVKILLESHGKVVSTDRLLSIMRAAEHPQVGLIWDVYNMWSVTKEAPKMVHQKLKKYICHVHLKDARQVVDKHEYVLLGEGEAPLTEAIRALTKDKFAGYYSFEWEKMWHPEIAEPEVAIPHYAQAVKGYF</sequence>
<dbReference type="OrthoDB" id="3185623at2"/>
<dbReference type="GO" id="GO:0016853">
    <property type="term" value="F:isomerase activity"/>
    <property type="evidence" value="ECO:0007669"/>
    <property type="project" value="UniProtKB-KW"/>
</dbReference>
<dbReference type="RefSeq" id="WP_013765911.1">
    <property type="nucleotide sequence ID" value="NC_015510.1"/>
</dbReference>
<dbReference type="SUPFAM" id="SSF51658">
    <property type="entry name" value="Xylose isomerase-like"/>
    <property type="match status" value="1"/>
</dbReference>
<reference key="2">
    <citation type="submission" date="2011-04" db="EMBL/GenBank/DDBJ databases">
        <title>Complete sequence of chromosome of Haliscomenobacter hydrossis DSM 1100.</title>
        <authorList>
            <consortium name="US DOE Joint Genome Institute (JGI-PGF)"/>
            <person name="Lucas S."/>
            <person name="Han J."/>
            <person name="Lapidus A."/>
            <person name="Bruce D."/>
            <person name="Goodwin L."/>
            <person name="Pitluck S."/>
            <person name="Peters L."/>
            <person name="Kyrpides N."/>
            <person name="Mavromatis K."/>
            <person name="Ivanova N."/>
            <person name="Ovchinnikova G."/>
            <person name="Pagani I."/>
            <person name="Daligault H."/>
            <person name="Detter J.C."/>
            <person name="Han C."/>
            <person name="Land M."/>
            <person name="Hauser L."/>
            <person name="Markowitz V."/>
            <person name="Cheng J.-F."/>
            <person name="Hugenholtz P."/>
            <person name="Woyke T."/>
            <person name="Wu D."/>
            <person name="Verbarg S."/>
            <person name="Frueling A."/>
            <person name="Brambilla E."/>
            <person name="Klenk H.-P."/>
            <person name="Eisen J.A."/>
        </authorList>
    </citation>
    <scope>NUCLEOTIDE SEQUENCE</scope>
    <source>
        <strain>DSM 1100</strain>
    </source>
</reference>
<gene>
    <name evidence="2" type="ordered locus">Halhy_3516</name>
</gene>
<dbReference type="KEGG" id="hhy:Halhy_3516"/>
<reference evidence="2 3" key="1">
    <citation type="journal article" date="2011" name="Stand. Genomic Sci.">
        <title>Complete genome sequence of Haliscomenobacter hydrossis type strain (O).</title>
        <authorList>
            <consortium name="US DOE Joint Genome Institute (JGI-PGF)"/>
            <person name="Daligault H."/>
            <person name="Lapidus A."/>
            <person name="Zeytun A."/>
            <person name="Nolan M."/>
            <person name="Lucas S."/>
            <person name="Del Rio T.G."/>
            <person name="Tice H."/>
            <person name="Cheng J.F."/>
            <person name="Tapia R."/>
            <person name="Han C."/>
            <person name="Goodwin L."/>
            <person name="Pitluck S."/>
            <person name="Liolios K."/>
            <person name="Pagani I."/>
            <person name="Ivanova N."/>
            <person name="Huntemann M."/>
            <person name="Mavromatis K."/>
            <person name="Mikhailova N."/>
            <person name="Pati A."/>
            <person name="Chen A."/>
            <person name="Palaniappan K."/>
            <person name="Land M."/>
            <person name="Hauser L."/>
            <person name="Brambilla E.M."/>
            <person name="Rohde M."/>
            <person name="Verbarg S."/>
            <person name="Goker M."/>
            <person name="Bristow J."/>
            <person name="Eisen J.A."/>
            <person name="Markowitz V."/>
            <person name="Hugenholtz P."/>
            <person name="Kyrpides N.C."/>
            <person name="Klenk H.P."/>
            <person name="Woyke T."/>
        </authorList>
    </citation>
    <scope>NUCLEOTIDE SEQUENCE [LARGE SCALE GENOMIC DNA]</scope>
    <source>
        <strain evidence="3">ATCC 27775 / DSM 1100 / LMG 10767 / O</strain>
    </source>
</reference>
<keyword evidence="2" id="KW-0413">Isomerase</keyword>
<keyword evidence="3" id="KW-1185">Reference proteome</keyword>
<dbReference type="Gene3D" id="3.20.20.150">
    <property type="entry name" value="Divalent-metal-dependent TIM barrel enzymes"/>
    <property type="match status" value="1"/>
</dbReference>
<proteinExistence type="predicted"/>
<dbReference type="STRING" id="760192.Halhy_3516"/>
<feature type="domain" description="Xylose isomerase-like TIM barrel" evidence="1">
    <location>
        <begin position="54"/>
        <end position="283"/>
    </location>
</feature>
<dbReference type="EMBL" id="CP002691">
    <property type="protein sequence ID" value="AEE51371.1"/>
    <property type="molecule type" value="Genomic_DNA"/>
</dbReference>
<dbReference type="InterPro" id="IPR013022">
    <property type="entry name" value="Xyl_isomerase-like_TIM-brl"/>
</dbReference>